<feature type="domain" description="Amidase" evidence="1">
    <location>
        <begin position="290"/>
        <end position="380"/>
    </location>
</feature>
<dbReference type="NCBIfam" id="NF006169">
    <property type="entry name" value="PRK08310.1"/>
    <property type="match status" value="1"/>
</dbReference>
<evidence type="ECO:0000259" key="1">
    <source>
        <dbReference type="Pfam" id="PF01425"/>
    </source>
</evidence>
<reference evidence="2 3" key="1">
    <citation type="journal article" date="2015" name="Genome Announc.">
        <title>Complete genome sequences for 35 biothreat assay-relevant bacillus species.</title>
        <authorList>
            <person name="Johnson S.L."/>
            <person name="Daligault H.E."/>
            <person name="Davenport K.W."/>
            <person name="Jaissle J."/>
            <person name="Frey K.G."/>
            <person name="Ladner J.T."/>
            <person name="Broomall S.M."/>
            <person name="Bishop-Lilly K.A."/>
            <person name="Bruce D.C."/>
            <person name="Gibbons H.S."/>
            <person name="Coyne S.R."/>
            <person name="Lo C.C."/>
            <person name="Meincke L."/>
            <person name="Munk A.C."/>
            <person name="Koroleva G.I."/>
            <person name="Rosenzweig C.N."/>
            <person name="Palacios G.F."/>
            <person name="Redden C.L."/>
            <person name="Minogue T.D."/>
            <person name="Chain P.S."/>
        </authorList>
    </citation>
    <scope>NUCLEOTIDE SEQUENCE [LARGE SCALE GENOMIC DNA]</scope>
    <source>
        <strain evidence="3">ATCC 14581 / DSM 32 / JCM 2506 / NBRC 15308 / NCIMB 9376 / NCTC 10342 / NRRL B-14308 / VKM B-512</strain>
    </source>
</reference>
<dbReference type="RefSeq" id="WP_034653931.1">
    <property type="nucleotide sequence ID" value="NZ_BCVB01000007.1"/>
</dbReference>
<dbReference type="InterPro" id="IPR036928">
    <property type="entry name" value="AS_sf"/>
</dbReference>
<dbReference type="SUPFAM" id="SSF75304">
    <property type="entry name" value="Amidase signature (AS) enzymes"/>
    <property type="match status" value="1"/>
</dbReference>
<dbReference type="Gene3D" id="3.90.1300.10">
    <property type="entry name" value="Amidase signature (AS) domain"/>
    <property type="match status" value="1"/>
</dbReference>
<dbReference type="InterPro" id="IPR020556">
    <property type="entry name" value="Amidase_CS"/>
</dbReference>
<dbReference type="Proteomes" id="UP000031829">
    <property type="component" value="Chromosome"/>
</dbReference>
<protein>
    <submittedName>
        <fullName evidence="2">Amidase family protein</fullName>
    </submittedName>
</protein>
<dbReference type="PROSITE" id="PS00571">
    <property type="entry name" value="AMIDASES"/>
    <property type="match status" value="1"/>
</dbReference>
<dbReference type="EMBL" id="CP009920">
    <property type="protein sequence ID" value="AJI23556.1"/>
    <property type="molecule type" value="Genomic_DNA"/>
</dbReference>
<dbReference type="KEGG" id="bmeg:BG04_3326"/>
<dbReference type="PANTHER" id="PTHR46310">
    <property type="entry name" value="AMIDASE 1"/>
    <property type="match status" value="1"/>
</dbReference>
<evidence type="ECO:0000313" key="3">
    <source>
        <dbReference type="Proteomes" id="UP000031829"/>
    </source>
</evidence>
<sequence length="399" mass="43061">MKDTWNAFVDSDLYVPPTGTGMLNNLSFALKDVFDVQGHISSAGNPDWLATHQPASEHADVVAALLKEGAALKGVTHTDELMYGLNGENAHYGTPVNPKSADRIPGGSSSGSAVAVAAGLTDFAIGTDTGGSVRIPSSYCGIFGYRPSHGRISTNGLIPLAPSFDTVGVMARDGHTLQKVGAVLLNSTSRASGFTRLYVPTDVMELVDEQSMRALAPSISHVMESFSTIEEIAIAPQGFSAYMETFRLLQGKEIWQTHGEWIQKENPTFGEDIGSRFQWASTLTLLNMNYIEEKRRELRYFMYSQLGEEGILVLPTAPGPAPVKDARGPELENRRLRTLQMTCIAGLSGLPQVTIPAGELDGLPVGLSFIAGYNQDEKLLNWVKENSGRIIQASVRSVS</sequence>
<gene>
    <name evidence="2" type="ORF">BG04_3326</name>
</gene>
<feature type="domain" description="Amidase" evidence="1">
    <location>
        <begin position="20"/>
        <end position="196"/>
    </location>
</feature>
<name>A0A0B6AJ66_PRIM2</name>
<dbReference type="HOGENOM" id="CLU_009600_0_3_9"/>
<dbReference type="InterPro" id="IPR023631">
    <property type="entry name" value="Amidase_dom"/>
</dbReference>
<proteinExistence type="predicted"/>
<dbReference type="GeneID" id="93641387"/>
<dbReference type="PANTHER" id="PTHR46310:SF7">
    <property type="entry name" value="AMIDASE 1"/>
    <property type="match status" value="1"/>
</dbReference>
<dbReference type="Pfam" id="PF01425">
    <property type="entry name" value="Amidase"/>
    <property type="match status" value="2"/>
</dbReference>
<accession>A0A0B6AJ66</accession>
<organism evidence="2 3">
    <name type="scientific">Priestia megaterium (strain ATCC 14581 / DSM 32 / CCUG 1817 / JCM 2506 / NBRC 15308 / NCIMB 9376 / NCTC 10342 / NRRL B-14308 / VKM B-512 / Ford 19)</name>
    <name type="common">Bacillus megaterium</name>
    <dbReference type="NCBI Taxonomy" id="1348623"/>
    <lineage>
        <taxon>Bacteria</taxon>
        <taxon>Bacillati</taxon>
        <taxon>Bacillota</taxon>
        <taxon>Bacilli</taxon>
        <taxon>Bacillales</taxon>
        <taxon>Bacillaceae</taxon>
        <taxon>Priestia</taxon>
    </lineage>
</organism>
<dbReference type="AlphaFoldDB" id="A0A0B6AJ66"/>
<evidence type="ECO:0000313" key="2">
    <source>
        <dbReference type="EMBL" id="AJI23556.1"/>
    </source>
</evidence>